<gene>
    <name evidence="1" type="ORF">DKZ22_08400</name>
</gene>
<organism evidence="1 2">
    <name type="scientific">Limosilactobacillus reuteri</name>
    <name type="common">Lactobacillus reuteri</name>
    <dbReference type="NCBI Taxonomy" id="1598"/>
    <lineage>
        <taxon>Bacteria</taxon>
        <taxon>Bacillati</taxon>
        <taxon>Bacillota</taxon>
        <taxon>Bacilli</taxon>
        <taxon>Lactobacillales</taxon>
        <taxon>Lactobacillaceae</taxon>
        <taxon>Limosilactobacillus</taxon>
    </lineage>
</organism>
<reference evidence="1 2" key="1">
    <citation type="journal article" date="2018" name="Front. Microbiol.">
        <title>Comparative Genomics of the Herbivore Gut Symbiont Lactobacillus reuteri Reveals Genetic Diversity and Lifestyle Adaptation.</title>
        <authorList>
            <person name="Zhao J."/>
        </authorList>
    </citation>
    <scope>NUCLEOTIDE SEQUENCE [LARGE SCALE GENOMIC DNA]</scope>
    <source>
        <strain evidence="1 2">LR10</strain>
    </source>
</reference>
<sequence>MKAVITEEVVQSMKQNFLLGYNMKEACEIEDISVSTWRHYEERHPDIRRKRKRWQAALEKQSKAILAKKVYEDKDADMAMYFVELAMRKETKKAANEVNRATAAKLRAEAKRIKAETAQINGEAGALKESTTIIDDIGAIEHAKDKDVKDD</sequence>
<dbReference type="AlphaFoldDB" id="A0A855XGA0"/>
<dbReference type="EMBL" id="QGHT01000041">
    <property type="protein sequence ID" value="PWT40560.1"/>
    <property type="molecule type" value="Genomic_DNA"/>
</dbReference>
<protein>
    <submittedName>
        <fullName evidence="1">Uncharacterized protein</fullName>
    </submittedName>
</protein>
<evidence type="ECO:0000313" key="2">
    <source>
        <dbReference type="Proteomes" id="UP000245980"/>
    </source>
</evidence>
<dbReference type="Proteomes" id="UP000245980">
    <property type="component" value="Unassembled WGS sequence"/>
</dbReference>
<proteinExistence type="predicted"/>
<comment type="caution">
    <text evidence="1">The sequence shown here is derived from an EMBL/GenBank/DDBJ whole genome shotgun (WGS) entry which is preliminary data.</text>
</comment>
<evidence type="ECO:0000313" key="1">
    <source>
        <dbReference type="EMBL" id="PWT40560.1"/>
    </source>
</evidence>
<name>A0A855XGA0_LIMRT</name>
<accession>A0A855XGA0</accession>
<dbReference type="RefSeq" id="WP_109884126.1">
    <property type="nucleotide sequence ID" value="NZ_QGHO01000039.1"/>
</dbReference>